<protein>
    <submittedName>
        <fullName evidence="2">40S ribosomal protein SA</fullName>
    </submittedName>
</protein>
<dbReference type="InterPro" id="IPR032281">
    <property type="entry name" value="Ribosomal_uS2_C"/>
</dbReference>
<evidence type="ECO:0000313" key="2">
    <source>
        <dbReference type="EMBL" id="ELK08050.1"/>
    </source>
</evidence>
<dbReference type="AlphaFoldDB" id="L5K952"/>
<dbReference type="EMBL" id="KB030941">
    <property type="protein sequence ID" value="ELK08050.1"/>
    <property type="molecule type" value="Genomic_DNA"/>
</dbReference>
<keyword evidence="2" id="KW-0687">Ribonucleoprotein</keyword>
<dbReference type="GO" id="GO:0005840">
    <property type="term" value="C:ribosome"/>
    <property type="evidence" value="ECO:0007669"/>
    <property type="project" value="UniProtKB-KW"/>
</dbReference>
<feature type="domain" description="Small ribosomal subunit protein uS2 C-terminal" evidence="1">
    <location>
        <begin position="52"/>
        <end position="114"/>
    </location>
</feature>
<sequence length="119" mass="13469">MLTCLQSLCGHCYPLHQKGSSLSGSDVVAQEVLFMPDTISREHQWEVMPGRYFYRDLEEIEKEEKAAAEKAVIKEEFQDECTAPASEFTAAQPEVADWSEGIWVPSVPVQQFPTKDWCA</sequence>
<proteinExistence type="predicted"/>
<gene>
    <name evidence="2" type="ORF">PAL_GLEAN10003718</name>
</gene>
<dbReference type="Pfam" id="PF16122">
    <property type="entry name" value="40S_SA_C"/>
    <property type="match status" value="1"/>
</dbReference>
<dbReference type="InParanoid" id="L5K952"/>
<name>L5K952_PTEAL</name>
<keyword evidence="3" id="KW-1185">Reference proteome</keyword>
<dbReference type="Proteomes" id="UP000010552">
    <property type="component" value="Unassembled WGS sequence"/>
</dbReference>
<dbReference type="Gene3D" id="3.40.50.10490">
    <property type="entry name" value="Glucose-6-phosphate isomerase like protein, domain 1"/>
    <property type="match status" value="1"/>
</dbReference>
<evidence type="ECO:0000313" key="3">
    <source>
        <dbReference type="Proteomes" id="UP000010552"/>
    </source>
</evidence>
<accession>L5K952</accession>
<dbReference type="STRING" id="9402.L5K952"/>
<keyword evidence="2" id="KW-0689">Ribosomal protein</keyword>
<reference evidence="3" key="1">
    <citation type="journal article" date="2013" name="Science">
        <title>Comparative analysis of bat genomes provides insight into the evolution of flight and immunity.</title>
        <authorList>
            <person name="Zhang G."/>
            <person name="Cowled C."/>
            <person name="Shi Z."/>
            <person name="Huang Z."/>
            <person name="Bishop-Lilly K.A."/>
            <person name="Fang X."/>
            <person name="Wynne J.W."/>
            <person name="Xiong Z."/>
            <person name="Baker M.L."/>
            <person name="Zhao W."/>
            <person name="Tachedjian M."/>
            <person name="Zhu Y."/>
            <person name="Zhou P."/>
            <person name="Jiang X."/>
            <person name="Ng J."/>
            <person name="Yang L."/>
            <person name="Wu L."/>
            <person name="Xiao J."/>
            <person name="Feng Y."/>
            <person name="Chen Y."/>
            <person name="Sun X."/>
            <person name="Zhang Y."/>
            <person name="Marsh G.A."/>
            <person name="Crameri G."/>
            <person name="Broder C.C."/>
            <person name="Frey K.G."/>
            <person name="Wang L.F."/>
            <person name="Wang J."/>
        </authorList>
    </citation>
    <scope>NUCLEOTIDE SEQUENCE [LARGE SCALE GENOMIC DNA]</scope>
</reference>
<organism evidence="2 3">
    <name type="scientific">Pteropus alecto</name>
    <name type="common">Black flying fox</name>
    <dbReference type="NCBI Taxonomy" id="9402"/>
    <lineage>
        <taxon>Eukaryota</taxon>
        <taxon>Metazoa</taxon>
        <taxon>Chordata</taxon>
        <taxon>Craniata</taxon>
        <taxon>Vertebrata</taxon>
        <taxon>Euteleostomi</taxon>
        <taxon>Mammalia</taxon>
        <taxon>Eutheria</taxon>
        <taxon>Laurasiatheria</taxon>
        <taxon>Chiroptera</taxon>
        <taxon>Yinpterochiroptera</taxon>
        <taxon>Pteropodoidea</taxon>
        <taxon>Pteropodidae</taxon>
        <taxon>Pteropodinae</taxon>
        <taxon>Pteropus</taxon>
    </lineage>
</organism>
<evidence type="ECO:0000259" key="1">
    <source>
        <dbReference type="Pfam" id="PF16122"/>
    </source>
</evidence>